<dbReference type="EMBL" id="AUZX01015654">
    <property type="protein sequence ID" value="EQD28436.1"/>
    <property type="molecule type" value="Genomic_DNA"/>
</dbReference>
<evidence type="ECO:0000259" key="1">
    <source>
        <dbReference type="Pfam" id="PF00155"/>
    </source>
</evidence>
<sequence>PTGDLIGDLRAAVQDDPTFFGAYGPLAGEGGLRSRIAAYLGEDGARLRADDVLITNGAQQGLDLIARAFVEPGDVVAIESPTYPAAIDVFRARGAVLHPVPVDAQGLQVERLGEIRNLRLVYTVPDFHNPTGAILSDGRRRALVDLARERGFLVVEDDPWREINFGEPLPPPLRTLP</sequence>
<reference evidence="2" key="2">
    <citation type="journal article" date="2014" name="ISME J.">
        <title>Microbial stratification in low pH oxic and suboxic macroscopic growths along an acid mine drainage.</title>
        <authorList>
            <person name="Mendez-Garcia C."/>
            <person name="Mesa V."/>
            <person name="Sprenger R.R."/>
            <person name="Richter M."/>
            <person name="Diez M.S."/>
            <person name="Solano J."/>
            <person name="Bargiela R."/>
            <person name="Golyshina O.V."/>
            <person name="Manteca A."/>
            <person name="Ramos J.L."/>
            <person name="Gallego J.R."/>
            <person name="Llorente I."/>
            <person name="Martins Dos Santos V.A."/>
            <person name="Jensen O.N."/>
            <person name="Pelaez A.I."/>
            <person name="Sanchez J."/>
            <person name="Ferrer M."/>
        </authorList>
    </citation>
    <scope>NUCLEOTIDE SEQUENCE</scope>
</reference>
<dbReference type="GO" id="GO:0008483">
    <property type="term" value="F:transaminase activity"/>
    <property type="evidence" value="ECO:0007669"/>
    <property type="project" value="UniProtKB-KW"/>
</dbReference>
<dbReference type="Pfam" id="PF00155">
    <property type="entry name" value="Aminotran_1_2"/>
    <property type="match status" value="1"/>
</dbReference>
<dbReference type="InterPro" id="IPR004839">
    <property type="entry name" value="Aminotransferase_I/II_large"/>
</dbReference>
<dbReference type="InterPro" id="IPR015421">
    <property type="entry name" value="PyrdxlP-dep_Trfase_major"/>
</dbReference>
<dbReference type="PANTHER" id="PTHR46577:SF1">
    <property type="entry name" value="HTH-TYPE TRANSCRIPTIONAL REGULATORY PROTEIN GABR"/>
    <property type="match status" value="1"/>
</dbReference>
<dbReference type="AlphaFoldDB" id="T0Y009"/>
<feature type="non-terminal residue" evidence="2">
    <location>
        <position position="1"/>
    </location>
</feature>
<dbReference type="CDD" id="cd00609">
    <property type="entry name" value="AAT_like"/>
    <property type="match status" value="1"/>
</dbReference>
<keyword evidence="2" id="KW-0808">Transferase</keyword>
<dbReference type="SUPFAM" id="SSF53383">
    <property type="entry name" value="PLP-dependent transferases"/>
    <property type="match status" value="1"/>
</dbReference>
<gene>
    <name evidence="2" type="ORF">B1A_21183</name>
</gene>
<evidence type="ECO:0000313" key="2">
    <source>
        <dbReference type="EMBL" id="EQD28436.1"/>
    </source>
</evidence>
<reference evidence="2" key="1">
    <citation type="submission" date="2013-08" db="EMBL/GenBank/DDBJ databases">
        <authorList>
            <person name="Mendez C."/>
            <person name="Richter M."/>
            <person name="Ferrer M."/>
            <person name="Sanchez J."/>
        </authorList>
    </citation>
    <scope>NUCLEOTIDE SEQUENCE</scope>
</reference>
<dbReference type="PANTHER" id="PTHR46577">
    <property type="entry name" value="HTH-TYPE TRANSCRIPTIONAL REGULATORY PROTEIN GABR"/>
    <property type="match status" value="1"/>
</dbReference>
<keyword evidence="2" id="KW-0032">Aminotransferase</keyword>
<name>T0Y009_9ZZZZ</name>
<dbReference type="Gene3D" id="3.40.640.10">
    <property type="entry name" value="Type I PLP-dependent aspartate aminotransferase-like (Major domain)"/>
    <property type="match status" value="1"/>
</dbReference>
<protein>
    <submittedName>
        <fullName evidence="2">Transcriptional regulator, GntR family with aminotransferase domain protein</fullName>
    </submittedName>
</protein>
<proteinExistence type="predicted"/>
<comment type="caution">
    <text evidence="2">The sequence shown here is derived from an EMBL/GenBank/DDBJ whole genome shotgun (WGS) entry which is preliminary data.</text>
</comment>
<accession>T0Y009</accession>
<feature type="non-terminal residue" evidence="2">
    <location>
        <position position="177"/>
    </location>
</feature>
<organism evidence="2">
    <name type="scientific">mine drainage metagenome</name>
    <dbReference type="NCBI Taxonomy" id="410659"/>
    <lineage>
        <taxon>unclassified sequences</taxon>
        <taxon>metagenomes</taxon>
        <taxon>ecological metagenomes</taxon>
    </lineage>
</organism>
<dbReference type="InterPro" id="IPR051446">
    <property type="entry name" value="HTH_trans_reg/aminotransferase"/>
</dbReference>
<dbReference type="InterPro" id="IPR015424">
    <property type="entry name" value="PyrdxlP-dep_Trfase"/>
</dbReference>
<feature type="domain" description="Aminotransferase class I/classII large" evidence="1">
    <location>
        <begin position="20"/>
        <end position="167"/>
    </location>
</feature>
<dbReference type="GO" id="GO:0030170">
    <property type="term" value="F:pyridoxal phosphate binding"/>
    <property type="evidence" value="ECO:0007669"/>
    <property type="project" value="InterPro"/>
</dbReference>